<evidence type="ECO:0000259" key="7">
    <source>
        <dbReference type="PROSITE" id="PS50808"/>
    </source>
</evidence>
<dbReference type="EMBL" id="JBBPFD010000056">
    <property type="protein sequence ID" value="KAK7880726.1"/>
    <property type="molecule type" value="Genomic_DNA"/>
</dbReference>
<sequence>MLGRKKIQDFFTHVDERLWECGVCRTRVYHNRNPLALHKHLSLHPEVYQELCSQTEPQESRFKAQERAWNQRRAARWKENEPRVRERQERRVKREEERRREQERREGEVRQDEESEDESEEEESEEDEMSEEEERKKEAKREEEEKEKREEEERRHEQKRKRKEEEKYMTEDERCRRRLEELKRRGEEEKKWKREEQLTGKRRRDESEEKEDRSRDRSEEKEDRSEEKEEKKEDRSSGWSKEKEDRSRDRSEEKEKEKEDRSRDESEEKEDKIVEGVATETARRMRRRKRTRARGEKRHDSRKKKRQERGETGEERGHDSEKNEKKEDRSRDGSEEKEDKIVERSSNRNSEKDEEKKEDTSSEWKWENKKPKRFSPTWSYFEDVDDYRSKCSMCGAILRPSGMHGCTQQHLQLKHKDVYSELLEKRKLKDLRSLDTSGSAAAAPGGTTANICDGKEEKEDTSSDRSEEKEEMIERSSVRSEVKQEKKEDASSEENEKKEDRSRDGSEEKEDKKVKISSDRNCEKKEEKKEETSSVCGWEYKKPKKFSPTWSYFEDVDDHVSKCSMCGAFLKHNGYTALLNRHLQIKHKDVYSELLEKRKLKDLRSLDTSGSAAAPGGTTANICDGSEGKEEKSCLRSEEKEEKKEDTSSDKSEEKEEKTIERSSDRSEVKEEEKEDMIVERSNVRRSRDERWDRRNRRYSRVWSYFKPVSKNMSKCSMCGSCLRHSGNTTTLNKHIRCIHKKLYRQLRQKRLEEEKQWWTSGYDALAAAAAAAAPASGGTTANICDRSRDRSEENQDKSEEKEDGSSQTCVDGRKKRFSLVWSYFTRVDKDVSRCSMCGSCLRHSGNTTALNKHLRYVHENVYCELLQKRIEEDERSLGSRTDWSREEKRGEKRRRKMEEREDLWVERLRRSEKKRREKEEDRWGPQTQATAGGGAADKGVMSSKVESGGGVSRTKCLKCGAFYRSHAHHLSHLATMHPALLDSAPAGRLGLVFLYQASGKLFHCNICFFTNREFAQVWQHVLRNHCSDSGLNQDQSQDQEKDKETDLELNQDLGTKNGEMKEQTSAKTEKKEDTEEIKDKDKGIEEDKERGDKQGDKERGDKQGDKERGDKQGDKERGDKQGDKERGDKQGDKERGDTEGDKERGDTEGDKERGDTQGDKDRGDTQGDKDRGDTGDKEKREAGVEERDDRGEEDEQMETDDRPKLNLKRKSPSPDGRDSFSLPPDSSSLPPDSSSLPPDSSLLLRRDSGLFSCLVCGWSHKIRTIAVNHVVRKHDSPRFLYDVIAPPKPVQSEPVVEPGHAPVEEEEEVTAETIMQELEATKSLRFYSNRVECELCGWKAKVKRGTRGFALNHLERCHDLPRTHECSVCGQAFFMSYQLKEHIKFSHKPGRYHCLFCTFRSDYLSGFRRHSAKCNYRDEEQDDEEQEPSGTGAEPDQDQEERIHRPRRRSSRRIVEEEDDDDDDE</sequence>
<dbReference type="InterPro" id="IPR013087">
    <property type="entry name" value="Znf_C2H2_type"/>
</dbReference>
<proteinExistence type="predicted"/>
<evidence type="ECO:0000256" key="3">
    <source>
        <dbReference type="ARBA" id="ARBA00022833"/>
    </source>
</evidence>
<feature type="region of interest" description="Disordered" evidence="5">
    <location>
        <begin position="430"/>
        <end position="533"/>
    </location>
</feature>
<dbReference type="PANTHER" id="PTHR37354">
    <property type="entry name" value="CHROMOSOME ALIGNMENT-MAINTAINING PHOSPHOPROTEIN 1"/>
    <property type="match status" value="1"/>
</dbReference>
<dbReference type="PROSITE" id="PS00028">
    <property type="entry name" value="ZINC_FINGER_C2H2_1"/>
    <property type="match status" value="2"/>
</dbReference>
<evidence type="ECO:0000259" key="6">
    <source>
        <dbReference type="PROSITE" id="PS50157"/>
    </source>
</evidence>
<feature type="region of interest" description="Disordered" evidence="5">
    <location>
        <begin position="778"/>
        <end position="810"/>
    </location>
</feature>
<feature type="domain" description="C2H2-type" evidence="6">
    <location>
        <begin position="1365"/>
        <end position="1393"/>
    </location>
</feature>
<comment type="caution">
    <text evidence="8">The sequence shown here is derived from an EMBL/GenBank/DDBJ whole genome shotgun (WGS) entry which is preliminary data.</text>
</comment>
<feature type="compositionally biased region" description="Basic and acidic residues" evidence="5">
    <location>
        <begin position="453"/>
        <end position="532"/>
    </location>
</feature>
<feature type="domain" description="BED-type" evidence="7">
    <location>
        <begin position="697"/>
        <end position="747"/>
    </location>
</feature>
<feature type="compositionally biased region" description="Basic and acidic residues" evidence="5">
    <location>
        <begin position="626"/>
        <end position="691"/>
    </location>
</feature>
<dbReference type="InterPro" id="IPR003656">
    <property type="entry name" value="Znf_BED"/>
</dbReference>
<evidence type="ECO:0000256" key="4">
    <source>
        <dbReference type="PROSITE-ProRule" id="PRU00042"/>
    </source>
</evidence>
<accession>A0AAW0MML6</accession>
<evidence type="ECO:0000256" key="1">
    <source>
        <dbReference type="ARBA" id="ARBA00022723"/>
    </source>
</evidence>
<feature type="compositionally biased region" description="Low complexity" evidence="5">
    <location>
        <begin position="434"/>
        <end position="449"/>
    </location>
</feature>
<gene>
    <name evidence="8" type="ORF">WMY93_032640</name>
</gene>
<feature type="domain" description="BED-type" evidence="7">
    <location>
        <begin position="816"/>
        <end position="866"/>
    </location>
</feature>
<dbReference type="GO" id="GO:0051315">
    <property type="term" value="P:attachment of mitotic spindle microtubules to kinetochore"/>
    <property type="evidence" value="ECO:0007669"/>
    <property type="project" value="InterPro"/>
</dbReference>
<feature type="compositionally biased region" description="Basic and acidic residues" evidence="5">
    <location>
        <begin position="308"/>
        <end position="369"/>
    </location>
</feature>
<dbReference type="Gene3D" id="3.30.160.60">
    <property type="entry name" value="Classic Zinc Finger"/>
    <property type="match status" value="1"/>
</dbReference>
<feature type="compositionally biased region" description="Basic and acidic residues" evidence="5">
    <location>
        <begin position="1059"/>
        <end position="1191"/>
    </location>
</feature>
<protein>
    <submittedName>
        <fullName evidence="8">Uncharacterized protein</fullName>
    </submittedName>
</protein>
<dbReference type="SUPFAM" id="SSF57667">
    <property type="entry name" value="beta-beta-alpha zinc fingers"/>
    <property type="match status" value="3"/>
</dbReference>
<evidence type="ECO:0000256" key="2">
    <source>
        <dbReference type="ARBA" id="ARBA00022771"/>
    </source>
</evidence>
<organism evidence="8 9">
    <name type="scientific">Mugilogobius chulae</name>
    <name type="common">yellowstripe goby</name>
    <dbReference type="NCBI Taxonomy" id="88201"/>
    <lineage>
        <taxon>Eukaryota</taxon>
        <taxon>Metazoa</taxon>
        <taxon>Chordata</taxon>
        <taxon>Craniata</taxon>
        <taxon>Vertebrata</taxon>
        <taxon>Euteleostomi</taxon>
        <taxon>Actinopterygii</taxon>
        <taxon>Neopterygii</taxon>
        <taxon>Teleostei</taxon>
        <taxon>Neoteleostei</taxon>
        <taxon>Acanthomorphata</taxon>
        <taxon>Gobiaria</taxon>
        <taxon>Gobiiformes</taxon>
        <taxon>Gobioidei</taxon>
        <taxon>Gobiidae</taxon>
        <taxon>Gobionellinae</taxon>
        <taxon>Mugilogobius</taxon>
    </lineage>
</organism>
<feature type="compositionally biased region" description="Acidic residues" evidence="5">
    <location>
        <begin position="1457"/>
        <end position="1466"/>
    </location>
</feature>
<feature type="compositionally biased region" description="Low complexity" evidence="5">
    <location>
        <begin position="606"/>
        <end position="620"/>
    </location>
</feature>
<feature type="region of interest" description="Disordered" evidence="5">
    <location>
        <begin position="915"/>
        <end position="952"/>
    </location>
</feature>
<feature type="region of interest" description="Disordered" evidence="5">
    <location>
        <begin position="1417"/>
        <end position="1466"/>
    </location>
</feature>
<feature type="compositionally biased region" description="Basic and acidic residues" evidence="5">
    <location>
        <begin position="133"/>
        <end position="156"/>
    </location>
</feature>
<feature type="compositionally biased region" description="Basic and acidic residues" evidence="5">
    <location>
        <begin position="102"/>
        <end position="112"/>
    </location>
</feature>
<dbReference type="SMART" id="SM00614">
    <property type="entry name" value="ZnF_BED"/>
    <property type="match status" value="4"/>
</dbReference>
<feature type="compositionally biased region" description="Acidic residues" evidence="5">
    <location>
        <begin position="113"/>
        <end position="132"/>
    </location>
</feature>
<keyword evidence="9" id="KW-1185">Reference proteome</keyword>
<feature type="domain" description="BED-type" evidence="7">
    <location>
        <begin position="544"/>
        <end position="594"/>
    </location>
</feature>
<dbReference type="PROSITE" id="PS50157">
    <property type="entry name" value="ZINC_FINGER_C2H2_2"/>
    <property type="match status" value="1"/>
</dbReference>
<dbReference type="InterPro" id="IPR036236">
    <property type="entry name" value="Znf_C2H2_sf"/>
</dbReference>
<keyword evidence="1" id="KW-0479">Metal-binding</keyword>
<dbReference type="PANTHER" id="PTHR37354:SF1">
    <property type="entry name" value="CHROMOSOME ALIGNMENT-MAINTAINING PHOSPHOPROTEIN 1"/>
    <property type="match status" value="1"/>
</dbReference>
<dbReference type="GO" id="GO:0008270">
    <property type="term" value="F:zinc ion binding"/>
    <property type="evidence" value="ECO:0007669"/>
    <property type="project" value="UniProtKB-KW"/>
</dbReference>
<dbReference type="GO" id="GO:0003677">
    <property type="term" value="F:DNA binding"/>
    <property type="evidence" value="ECO:0007669"/>
    <property type="project" value="InterPro"/>
</dbReference>
<evidence type="ECO:0000313" key="8">
    <source>
        <dbReference type="EMBL" id="KAK7880726.1"/>
    </source>
</evidence>
<dbReference type="PROSITE" id="PS50808">
    <property type="entry name" value="ZF_BED"/>
    <property type="match status" value="4"/>
</dbReference>
<feature type="compositionally biased region" description="Basic and acidic residues" evidence="5">
    <location>
        <begin position="163"/>
        <end position="274"/>
    </location>
</feature>
<dbReference type="Proteomes" id="UP001460270">
    <property type="component" value="Unassembled WGS sequence"/>
</dbReference>
<feature type="compositionally biased region" description="Low complexity" evidence="5">
    <location>
        <begin position="1220"/>
        <end position="1241"/>
    </location>
</feature>
<feature type="region of interest" description="Disordered" evidence="5">
    <location>
        <begin position="1051"/>
        <end position="1241"/>
    </location>
</feature>
<keyword evidence="2 4" id="KW-0863">Zinc-finger</keyword>
<feature type="compositionally biased region" description="Basic and acidic residues" evidence="5">
    <location>
        <begin position="786"/>
        <end position="805"/>
    </location>
</feature>
<evidence type="ECO:0000256" key="5">
    <source>
        <dbReference type="SAM" id="MobiDB-lite"/>
    </source>
</evidence>
<dbReference type="InterPro" id="IPR039330">
    <property type="entry name" value="CAMP"/>
</dbReference>
<reference evidence="9" key="1">
    <citation type="submission" date="2024-04" db="EMBL/GenBank/DDBJ databases">
        <title>Salinicola lusitanus LLJ914,a marine bacterium isolated from the Okinawa Trough.</title>
        <authorList>
            <person name="Li J."/>
        </authorList>
    </citation>
    <scope>NUCLEOTIDE SEQUENCE [LARGE SCALE GENOMIC DNA]</scope>
</reference>
<dbReference type="Pfam" id="PF02892">
    <property type="entry name" value="zf-BED"/>
    <property type="match status" value="2"/>
</dbReference>
<feature type="region of interest" description="Disordered" evidence="5">
    <location>
        <begin position="877"/>
        <end position="897"/>
    </location>
</feature>
<dbReference type="SMART" id="SM00355">
    <property type="entry name" value="ZnF_C2H2"/>
    <property type="match status" value="9"/>
</dbReference>
<feature type="domain" description="BED-type" evidence="7">
    <location>
        <begin position="372"/>
        <end position="422"/>
    </location>
</feature>
<feature type="region of interest" description="Disordered" evidence="5">
    <location>
        <begin position="606"/>
        <end position="691"/>
    </location>
</feature>
<feature type="region of interest" description="Disordered" evidence="5">
    <location>
        <begin position="102"/>
        <end position="372"/>
    </location>
</feature>
<name>A0AAW0MML6_9GOBI</name>
<keyword evidence="3" id="KW-0862">Zinc</keyword>
<evidence type="ECO:0000313" key="9">
    <source>
        <dbReference type="Proteomes" id="UP001460270"/>
    </source>
</evidence>